<organism evidence="6 7">
    <name type="scientific">Perilla frutescens var. hirtella</name>
    <name type="common">Perilla citriodora</name>
    <name type="synonym">Perilla setoyensis</name>
    <dbReference type="NCBI Taxonomy" id="608512"/>
    <lineage>
        <taxon>Eukaryota</taxon>
        <taxon>Viridiplantae</taxon>
        <taxon>Streptophyta</taxon>
        <taxon>Embryophyta</taxon>
        <taxon>Tracheophyta</taxon>
        <taxon>Spermatophyta</taxon>
        <taxon>Magnoliopsida</taxon>
        <taxon>eudicotyledons</taxon>
        <taxon>Gunneridae</taxon>
        <taxon>Pentapetalae</taxon>
        <taxon>asterids</taxon>
        <taxon>lamiids</taxon>
        <taxon>Lamiales</taxon>
        <taxon>Lamiaceae</taxon>
        <taxon>Nepetoideae</taxon>
        <taxon>Elsholtzieae</taxon>
        <taxon>Perilla</taxon>
    </lineage>
</organism>
<dbReference type="Gene3D" id="3.40.640.10">
    <property type="entry name" value="Type I PLP-dependent aspartate aminotransferase-like (Major domain)"/>
    <property type="match status" value="1"/>
</dbReference>
<dbReference type="SUPFAM" id="SSF53383">
    <property type="entry name" value="PLP-dependent transferases"/>
    <property type="match status" value="1"/>
</dbReference>
<dbReference type="Proteomes" id="UP001190926">
    <property type="component" value="Unassembled WGS sequence"/>
</dbReference>
<evidence type="ECO:0000256" key="1">
    <source>
        <dbReference type="ARBA" id="ARBA00001933"/>
    </source>
</evidence>
<dbReference type="InterPro" id="IPR015421">
    <property type="entry name" value="PyrdxlP-dep_Trfase_major"/>
</dbReference>
<evidence type="ECO:0000256" key="4">
    <source>
        <dbReference type="ARBA" id="ARBA00022898"/>
    </source>
</evidence>
<evidence type="ECO:0000313" key="7">
    <source>
        <dbReference type="Proteomes" id="UP001190926"/>
    </source>
</evidence>
<comment type="caution">
    <text evidence="6">The sequence shown here is derived from an EMBL/GenBank/DDBJ whole genome shotgun (WGS) entry which is preliminary data.</text>
</comment>
<dbReference type="InterPro" id="IPR037029">
    <property type="entry name" value="Alliinase_N_sf"/>
</dbReference>
<dbReference type="Pfam" id="PF04864">
    <property type="entry name" value="Alliinase_C"/>
    <property type="match status" value="1"/>
</dbReference>
<sequence>MLSTENAVVVKSSVTSSLKAASDVEAFKIESITNVQLQQIVNLDQGDPTMFEAFWKKVGEDLKTTIYGWQSLSYFANGKSCCWFMEPKLEQEIKILHNLVGNAVVEDRHVVVGNGSSQLIQAALYALAEPLNLPNPVSVVSATPFYSCYPQITDLVRSGLFKWEGNAYEYEKEGAYIELVTSPNNPDGEMRGPVVNRAKGMVIHDLAYYWPQYTPITSPADDDIMLFTVSKCTGHAGSRIGWALVKDEAVAKKMVKFIEINTIGVSKEAQLRAATILEMISHGTSSDINNFFQYSHSVMAQRWTKLRDALSLNNNHLLHVPRFPLHYCNFNRDFVQAHPAYAWLKCPPGINLEKILNEEKVRTRGGASFGCGPEYARVSMLGRGEDFDLFMMRLPKILELLASSN</sequence>
<evidence type="ECO:0000256" key="2">
    <source>
        <dbReference type="ARBA" id="ARBA00006312"/>
    </source>
</evidence>
<dbReference type="PANTHER" id="PTHR43795">
    <property type="entry name" value="BIFUNCTIONAL ASPARTATE AMINOTRANSFERASE AND GLUTAMATE/ASPARTATE-PREPHENATE AMINOTRANSFERASE-RELATED"/>
    <property type="match status" value="1"/>
</dbReference>
<name>A0AAD4J298_PERFH</name>
<dbReference type="CDD" id="cd00609">
    <property type="entry name" value="AAT_like"/>
    <property type="match status" value="1"/>
</dbReference>
<dbReference type="EMBL" id="SDAM02000176">
    <property type="protein sequence ID" value="KAH6825303.1"/>
    <property type="molecule type" value="Genomic_DNA"/>
</dbReference>
<proteinExistence type="inferred from homology"/>
<evidence type="ECO:0000313" key="6">
    <source>
        <dbReference type="EMBL" id="KAH6825303.1"/>
    </source>
</evidence>
<evidence type="ECO:0000259" key="5">
    <source>
        <dbReference type="Pfam" id="PF04864"/>
    </source>
</evidence>
<feature type="domain" description="Alliinase C-terminal" evidence="5">
    <location>
        <begin position="41"/>
        <end position="397"/>
    </location>
</feature>
<dbReference type="InterPro" id="IPR006948">
    <property type="entry name" value="Alliinase_C"/>
</dbReference>
<comment type="cofactor">
    <cofactor evidence="1">
        <name>pyridoxal 5'-phosphate</name>
        <dbReference type="ChEBI" id="CHEBI:597326"/>
    </cofactor>
</comment>
<dbReference type="GO" id="GO:0016846">
    <property type="term" value="F:carbon-sulfur lyase activity"/>
    <property type="evidence" value="ECO:0007669"/>
    <property type="project" value="InterPro"/>
</dbReference>
<dbReference type="InterPro" id="IPR050478">
    <property type="entry name" value="Ethylene_sulfur-biosynth"/>
</dbReference>
<dbReference type="InterPro" id="IPR015424">
    <property type="entry name" value="PyrdxlP-dep_Trfase"/>
</dbReference>
<keyword evidence="3 6" id="KW-0032">Aminotransferase</keyword>
<protein>
    <submittedName>
        <fullName evidence="6">Tryptophan aminotransferase related 1</fullName>
    </submittedName>
</protein>
<evidence type="ECO:0000256" key="3">
    <source>
        <dbReference type="ARBA" id="ARBA00022576"/>
    </source>
</evidence>
<dbReference type="InterPro" id="IPR015422">
    <property type="entry name" value="PyrdxlP-dep_Trfase_small"/>
</dbReference>
<keyword evidence="7" id="KW-1185">Reference proteome</keyword>
<dbReference type="GO" id="GO:0008483">
    <property type="term" value="F:transaminase activity"/>
    <property type="evidence" value="ECO:0007669"/>
    <property type="project" value="UniProtKB-KW"/>
</dbReference>
<comment type="similarity">
    <text evidence="2">Belongs to the alliinase family.</text>
</comment>
<gene>
    <name evidence="6" type="ORF">C2S53_007027</name>
</gene>
<keyword evidence="3 6" id="KW-0808">Transferase</keyword>
<dbReference type="Gene3D" id="2.10.25.30">
    <property type="entry name" value="EGF-like, alliinase"/>
    <property type="match status" value="1"/>
</dbReference>
<dbReference type="Gene3D" id="3.90.1150.10">
    <property type="entry name" value="Aspartate Aminotransferase, domain 1"/>
    <property type="match status" value="1"/>
</dbReference>
<dbReference type="GO" id="GO:0006520">
    <property type="term" value="P:amino acid metabolic process"/>
    <property type="evidence" value="ECO:0007669"/>
    <property type="project" value="TreeGrafter"/>
</dbReference>
<dbReference type="PANTHER" id="PTHR43795:SF15">
    <property type="entry name" value="TRYPTOPHAN AMINOTRANSFERASE-RELATED PROTEIN 1"/>
    <property type="match status" value="1"/>
</dbReference>
<reference evidence="6 7" key="1">
    <citation type="journal article" date="2021" name="Nat. Commun.">
        <title>Incipient diploidization of the medicinal plant Perilla within 10,000 years.</title>
        <authorList>
            <person name="Zhang Y."/>
            <person name="Shen Q."/>
            <person name="Leng L."/>
            <person name="Zhang D."/>
            <person name="Chen S."/>
            <person name="Shi Y."/>
            <person name="Ning Z."/>
            <person name="Chen S."/>
        </authorList>
    </citation>
    <scope>NUCLEOTIDE SEQUENCE [LARGE SCALE GENOMIC DNA]</scope>
    <source>
        <strain evidence="7">cv. PC099</strain>
    </source>
</reference>
<accession>A0AAD4J298</accession>
<dbReference type="AlphaFoldDB" id="A0AAD4J298"/>
<keyword evidence="4" id="KW-0663">Pyridoxal phosphate</keyword>